<reference evidence="1" key="1">
    <citation type="journal article" date="2014" name="Genome Biol.">
        <title>Transcriptome and methylome profiling reveals relics of genome dominance in the mesopolyploid Brassica oleracea.</title>
        <authorList>
            <person name="Parkin I.A."/>
            <person name="Koh C."/>
            <person name="Tang H."/>
            <person name="Robinson S.J."/>
            <person name="Kagale S."/>
            <person name="Clarke W.E."/>
            <person name="Town C.D."/>
            <person name="Nixon J."/>
            <person name="Krishnakumar V."/>
            <person name="Bidwell S.L."/>
            <person name="Denoeud F."/>
            <person name="Belcram H."/>
            <person name="Links M.G."/>
            <person name="Just J."/>
            <person name="Clarke C."/>
            <person name="Bender T."/>
            <person name="Huebert T."/>
            <person name="Mason A.S."/>
            <person name="Pires J.C."/>
            <person name="Barker G."/>
            <person name="Moore J."/>
            <person name="Walley P.G."/>
            <person name="Manoli S."/>
            <person name="Batley J."/>
            <person name="Edwards D."/>
            <person name="Nelson M.N."/>
            <person name="Wang X."/>
            <person name="Paterson A.H."/>
            <person name="King G."/>
            <person name="Bancroft I."/>
            <person name="Chalhoub B."/>
            <person name="Sharpe A.G."/>
        </authorList>
    </citation>
    <scope>NUCLEOTIDE SEQUENCE [LARGE SCALE GENOMIC DNA]</scope>
    <source>
        <strain evidence="1">cv. TO1000</strain>
    </source>
</reference>
<dbReference type="Proteomes" id="UP000032141">
    <property type="component" value="Unassembled WGS sequence"/>
</dbReference>
<evidence type="ECO:0000313" key="2">
    <source>
        <dbReference type="Proteomes" id="UP000032141"/>
    </source>
</evidence>
<sequence length="95" mass="10722">MANPLEPHFLKPLLPGFHNGVTIPLSFFSQHIQGKTNGKKWKLRSDASDQTWEVIQEGKAGDSPEVGKISRQHMTFKSVTFSSSNTKETWCYCLL</sequence>
<protein>
    <submittedName>
        <fullName evidence="1">Uncharacterized protein</fullName>
    </submittedName>
</protein>
<dbReference type="AlphaFoldDB" id="A0A0D2ZPE5"/>
<dbReference type="EnsemblPlants" id="Bo00285s330.1">
    <property type="protein sequence ID" value="Bo00285s330.1"/>
    <property type="gene ID" value="Bo00285s330"/>
</dbReference>
<evidence type="ECO:0000313" key="1">
    <source>
        <dbReference type="EnsemblPlants" id="Bo00285s330.1"/>
    </source>
</evidence>
<proteinExistence type="predicted"/>
<reference evidence="1" key="2">
    <citation type="submission" date="2015-06" db="UniProtKB">
        <authorList>
            <consortium name="EnsemblPlants"/>
        </authorList>
    </citation>
    <scope>IDENTIFICATION</scope>
</reference>
<dbReference type="HOGENOM" id="CLU_2375759_0_0_1"/>
<accession>A0A0D2ZPE5</accession>
<dbReference type="Gramene" id="Bo00285s330.1">
    <property type="protein sequence ID" value="Bo00285s330.1"/>
    <property type="gene ID" value="Bo00285s330"/>
</dbReference>
<organism evidence="1 2">
    <name type="scientific">Brassica oleracea var. oleracea</name>
    <dbReference type="NCBI Taxonomy" id="109376"/>
    <lineage>
        <taxon>Eukaryota</taxon>
        <taxon>Viridiplantae</taxon>
        <taxon>Streptophyta</taxon>
        <taxon>Embryophyta</taxon>
        <taxon>Tracheophyta</taxon>
        <taxon>Spermatophyta</taxon>
        <taxon>Magnoliopsida</taxon>
        <taxon>eudicotyledons</taxon>
        <taxon>Gunneridae</taxon>
        <taxon>Pentapetalae</taxon>
        <taxon>rosids</taxon>
        <taxon>malvids</taxon>
        <taxon>Brassicales</taxon>
        <taxon>Brassicaceae</taxon>
        <taxon>Brassiceae</taxon>
        <taxon>Brassica</taxon>
    </lineage>
</organism>
<keyword evidence="2" id="KW-1185">Reference proteome</keyword>
<name>A0A0D2ZPE5_BRAOL</name>